<proteinExistence type="inferred from homology"/>
<feature type="transmembrane region" description="Helical" evidence="7">
    <location>
        <begin position="214"/>
        <end position="235"/>
    </location>
</feature>
<evidence type="ECO:0000256" key="1">
    <source>
        <dbReference type="ARBA" id="ARBA00004141"/>
    </source>
</evidence>
<gene>
    <name evidence="8" type="ORF">GWI33_014931</name>
</gene>
<keyword evidence="3" id="KW-0813">Transport</keyword>
<organism evidence="8 9">
    <name type="scientific">Rhynchophorus ferrugineus</name>
    <name type="common">Red palm weevil</name>
    <name type="synonym">Curculio ferrugineus</name>
    <dbReference type="NCBI Taxonomy" id="354439"/>
    <lineage>
        <taxon>Eukaryota</taxon>
        <taxon>Metazoa</taxon>
        <taxon>Ecdysozoa</taxon>
        <taxon>Arthropoda</taxon>
        <taxon>Hexapoda</taxon>
        <taxon>Insecta</taxon>
        <taxon>Pterygota</taxon>
        <taxon>Neoptera</taxon>
        <taxon>Endopterygota</taxon>
        <taxon>Coleoptera</taxon>
        <taxon>Polyphaga</taxon>
        <taxon>Cucujiformia</taxon>
        <taxon>Curculionidae</taxon>
        <taxon>Dryophthorinae</taxon>
        <taxon>Rhynchophorus</taxon>
    </lineage>
</organism>
<evidence type="ECO:0000256" key="3">
    <source>
        <dbReference type="ARBA" id="ARBA00022448"/>
    </source>
</evidence>
<dbReference type="EMBL" id="JAACXV010013795">
    <property type="protein sequence ID" value="KAF7272272.1"/>
    <property type="molecule type" value="Genomic_DNA"/>
</dbReference>
<feature type="transmembrane region" description="Helical" evidence="7">
    <location>
        <begin position="247"/>
        <end position="273"/>
    </location>
</feature>
<reference evidence="8" key="1">
    <citation type="submission" date="2020-08" db="EMBL/GenBank/DDBJ databases">
        <title>Genome sequencing and assembly of the red palm weevil Rhynchophorus ferrugineus.</title>
        <authorList>
            <person name="Dias G.B."/>
            <person name="Bergman C.M."/>
            <person name="Manee M."/>
        </authorList>
    </citation>
    <scope>NUCLEOTIDE SEQUENCE</scope>
    <source>
        <strain evidence="8">AA-2017</strain>
        <tissue evidence="8">Whole larva</tissue>
    </source>
</reference>
<protein>
    <recommendedName>
        <fullName evidence="10">Equilibrative nucleoside transporter 3</fullName>
    </recommendedName>
</protein>
<dbReference type="PANTHER" id="PTHR10332">
    <property type="entry name" value="EQUILIBRATIVE NUCLEOSIDE TRANSPORTER"/>
    <property type="match status" value="1"/>
</dbReference>
<evidence type="ECO:0000313" key="8">
    <source>
        <dbReference type="EMBL" id="KAF7272272.1"/>
    </source>
</evidence>
<evidence type="ECO:0000256" key="6">
    <source>
        <dbReference type="ARBA" id="ARBA00023136"/>
    </source>
</evidence>
<sequence length="274" mass="30837">MVSNFPSEYYSAILTAQALCGVISAAIQILTIIVTDVPVTSGLIFFGIGAGMVCLTLTIYTYSKRNSQYFIYHIENNPMANVAQPRGKFLVRLWKKVKNPFKKTKIYMISLTVVFGTTAIVYPGLMSLVASQRSDGHSSNKWVEFYFIPVITFLVANVCDLLGRYLATKIRKPSQEWVLFTIAILRIAFIPLLMYCNVQPRLHTPVLFSDLHYIIFTIIFMFSNGYLINLCVVIVPTRAQDREEKSLITVMTVLSGVMSTALCSFLSIMVVHIL</sequence>
<dbReference type="AlphaFoldDB" id="A0A834I490"/>
<evidence type="ECO:0000256" key="4">
    <source>
        <dbReference type="ARBA" id="ARBA00022692"/>
    </source>
</evidence>
<comment type="subcellular location">
    <subcellularLocation>
        <location evidence="1">Membrane</location>
        <topology evidence="1">Multi-pass membrane protein</topology>
    </subcellularLocation>
</comment>
<dbReference type="GO" id="GO:0005337">
    <property type="term" value="F:nucleoside transmembrane transporter activity"/>
    <property type="evidence" value="ECO:0007669"/>
    <property type="project" value="InterPro"/>
</dbReference>
<dbReference type="GO" id="GO:0005886">
    <property type="term" value="C:plasma membrane"/>
    <property type="evidence" value="ECO:0007669"/>
    <property type="project" value="TreeGrafter"/>
</dbReference>
<dbReference type="InterPro" id="IPR002259">
    <property type="entry name" value="Eqnu_transpt"/>
</dbReference>
<evidence type="ECO:0000256" key="7">
    <source>
        <dbReference type="SAM" id="Phobius"/>
    </source>
</evidence>
<dbReference type="InterPro" id="IPR036259">
    <property type="entry name" value="MFS_trans_sf"/>
</dbReference>
<comment type="similarity">
    <text evidence="2">Belongs to the SLC29A/ENT transporter (TC 2.A.57) family.</text>
</comment>
<feature type="transmembrane region" description="Helical" evidence="7">
    <location>
        <begin position="12"/>
        <end position="34"/>
    </location>
</feature>
<dbReference type="Pfam" id="PF01733">
    <property type="entry name" value="Nucleoside_tran"/>
    <property type="match status" value="1"/>
</dbReference>
<feature type="transmembrane region" description="Helical" evidence="7">
    <location>
        <begin position="40"/>
        <end position="62"/>
    </location>
</feature>
<name>A0A834I490_RHYFE</name>
<feature type="transmembrane region" description="Helical" evidence="7">
    <location>
        <begin position="145"/>
        <end position="165"/>
    </location>
</feature>
<evidence type="ECO:0000256" key="2">
    <source>
        <dbReference type="ARBA" id="ARBA00007965"/>
    </source>
</evidence>
<accession>A0A834I490</accession>
<dbReference type="SUPFAM" id="SSF103473">
    <property type="entry name" value="MFS general substrate transporter"/>
    <property type="match status" value="1"/>
</dbReference>
<evidence type="ECO:0000313" key="9">
    <source>
        <dbReference type="Proteomes" id="UP000625711"/>
    </source>
</evidence>
<dbReference type="PRINTS" id="PR01130">
    <property type="entry name" value="DERENTRNSPRT"/>
</dbReference>
<keyword evidence="9" id="KW-1185">Reference proteome</keyword>
<dbReference type="PANTHER" id="PTHR10332:SF88">
    <property type="entry name" value="EQUILIBRATIVE NUCLEOSIDE TRANSPORTER 1, ISOFORM A"/>
    <property type="match status" value="1"/>
</dbReference>
<dbReference type="OrthoDB" id="46396at2759"/>
<comment type="caution">
    <text evidence="8">The sequence shown here is derived from an EMBL/GenBank/DDBJ whole genome shotgun (WGS) entry which is preliminary data.</text>
</comment>
<feature type="transmembrane region" description="Helical" evidence="7">
    <location>
        <begin position="177"/>
        <end position="194"/>
    </location>
</feature>
<evidence type="ECO:0008006" key="10">
    <source>
        <dbReference type="Google" id="ProtNLM"/>
    </source>
</evidence>
<evidence type="ECO:0000256" key="5">
    <source>
        <dbReference type="ARBA" id="ARBA00022989"/>
    </source>
</evidence>
<keyword evidence="4 7" id="KW-0812">Transmembrane</keyword>
<keyword evidence="6 7" id="KW-0472">Membrane</keyword>
<dbReference type="Proteomes" id="UP000625711">
    <property type="component" value="Unassembled WGS sequence"/>
</dbReference>
<feature type="transmembrane region" description="Helical" evidence="7">
    <location>
        <begin position="106"/>
        <end position="125"/>
    </location>
</feature>
<keyword evidence="5 7" id="KW-1133">Transmembrane helix</keyword>